<accession>A0ABU9AQT0</accession>
<evidence type="ECO:0000313" key="2">
    <source>
        <dbReference type="Proteomes" id="UP001371305"/>
    </source>
</evidence>
<protein>
    <submittedName>
        <fullName evidence="1">Uncharacterized protein</fullName>
    </submittedName>
</protein>
<comment type="caution">
    <text evidence="1">The sequence shown here is derived from an EMBL/GenBank/DDBJ whole genome shotgun (WGS) entry which is preliminary data.</text>
</comment>
<organism evidence="1 2">
    <name type="scientific">Luteolibacter soli</name>
    <dbReference type="NCBI Taxonomy" id="3135280"/>
    <lineage>
        <taxon>Bacteria</taxon>
        <taxon>Pseudomonadati</taxon>
        <taxon>Verrucomicrobiota</taxon>
        <taxon>Verrucomicrobiia</taxon>
        <taxon>Verrucomicrobiales</taxon>
        <taxon>Verrucomicrobiaceae</taxon>
        <taxon>Luteolibacter</taxon>
    </lineage>
</organism>
<evidence type="ECO:0000313" key="1">
    <source>
        <dbReference type="EMBL" id="MEK7950054.1"/>
    </source>
</evidence>
<dbReference type="EMBL" id="JBBUKT010000002">
    <property type="protein sequence ID" value="MEK7950054.1"/>
    <property type="molecule type" value="Genomic_DNA"/>
</dbReference>
<name>A0ABU9AQT0_9BACT</name>
<gene>
    <name evidence="1" type="ORF">WKV53_06090</name>
</gene>
<reference evidence="1 2" key="1">
    <citation type="submission" date="2024-04" db="EMBL/GenBank/DDBJ databases">
        <title>Luteolibacter sp. isolated from soil.</title>
        <authorList>
            <person name="An J."/>
        </authorList>
    </citation>
    <scope>NUCLEOTIDE SEQUENCE [LARGE SCALE GENOMIC DNA]</scope>
    <source>
        <strain evidence="1 2">Y139</strain>
    </source>
</reference>
<sequence>MERRLDRLEANLRPLPTQAGGDVFEIGLASFEKRQDEKFAALRDEIDAEKARRVEETHRLAGQIQAAARNRADSGLEAQVEIEQRFSRWLDHWNQGFRTYLHQREEHLISELRGELEKTREWVKANVETSARGGAEQARLQESFLQLANAARAIAEAAALQAGQPGGAR</sequence>
<proteinExistence type="predicted"/>
<dbReference type="Proteomes" id="UP001371305">
    <property type="component" value="Unassembled WGS sequence"/>
</dbReference>
<keyword evidence="2" id="KW-1185">Reference proteome</keyword>